<evidence type="ECO:0000313" key="5">
    <source>
        <dbReference type="Proteomes" id="UP000027142"/>
    </source>
</evidence>
<dbReference type="PANTHER" id="PTHR47837">
    <property type="entry name" value="GTP PYROPHOSPHOKINASE YJBM"/>
    <property type="match status" value="1"/>
</dbReference>
<dbReference type="Gene3D" id="3.30.460.10">
    <property type="entry name" value="Beta Polymerase, domain 2"/>
    <property type="match status" value="1"/>
</dbReference>
<comment type="pathway">
    <text evidence="1">Purine metabolism; ppGpp biosynthesis; ppGpp from GTP: step 1/2.</text>
</comment>
<organism evidence="4 5">
    <name type="scientific">Shouchella lehensis G1</name>
    <dbReference type="NCBI Taxonomy" id="1246626"/>
    <lineage>
        <taxon>Bacteria</taxon>
        <taxon>Bacillati</taxon>
        <taxon>Bacillota</taxon>
        <taxon>Bacilli</taxon>
        <taxon>Bacillales</taxon>
        <taxon>Bacillaceae</taxon>
        <taxon>Shouchella</taxon>
    </lineage>
</organism>
<dbReference type="CDD" id="cd05399">
    <property type="entry name" value="NT_Rel-Spo_like"/>
    <property type="match status" value="1"/>
</dbReference>
<gene>
    <name evidence="4" type="ORF">BleG1_3473</name>
</gene>
<dbReference type="InterPro" id="IPR043519">
    <property type="entry name" value="NT_sf"/>
</dbReference>
<dbReference type="Pfam" id="PF04607">
    <property type="entry name" value="RelA_SpoT"/>
    <property type="match status" value="1"/>
</dbReference>
<feature type="coiled-coil region" evidence="2">
    <location>
        <begin position="190"/>
        <end position="217"/>
    </location>
</feature>
<dbReference type="PANTHER" id="PTHR47837:SF2">
    <property type="entry name" value="GTP PYROPHOSPHOKINASE YWAC"/>
    <property type="match status" value="1"/>
</dbReference>
<keyword evidence="4" id="KW-0808">Transferase</keyword>
<evidence type="ECO:0000259" key="3">
    <source>
        <dbReference type="SMART" id="SM00954"/>
    </source>
</evidence>
<accession>A0A060M1W8</accession>
<dbReference type="InterPro" id="IPR052366">
    <property type="entry name" value="GTP_Pyrophosphokinase"/>
</dbReference>
<dbReference type="KEGG" id="ble:BleG1_3473"/>
<evidence type="ECO:0000256" key="2">
    <source>
        <dbReference type="SAM" id="Coils"/>
    </source>
</evidence>
<keyword evidence="4" id="KW-0418">Kinase</keyword>
<dbReference type="SMART" id="SM00954">
    <property type="entry name" value="RelA_SpoT"/>
    <property type="match status" value="1"/>
</dbReference>
<evidence type="ECO:0000313" key="4">
    <source>
        <dbReference type="EMBL" id="AIC96020.1"/>
    </source>
</evidence>
<dbReference type="InterPro" id="IPR007685">
    <property type="entry name" value="RelA_SpoT"/>
</dbReference>
<dbReference type="HOGENOM" id="CLU_077095_1_1_9"/>
<dbReference type="AlphaFoldDB" id="A0A060M1W8"/>
<name>A0A060M1W8_9BACI</name>
<feature type="coiled-coil region" evidence="2">
    <location>
        <begin position="13"/>
        <end position="44"/>
    </location>
</feature>
<dbReference type="STRING" id="1246626.BleG1_3473"/>
<dbReference type="GO" id="GO:0015970">
    <property type="term" value="P:guanosine tetraphosphate biosynthetic process"/>
    <property type="evidence" value="ECO:0007669"/>
    <property type="project" value="UniProtKB-UniPathway"/>
</dbReference>
<feature type="domain" description="RelA/SpoT" evidence="3">
    <location>
        <begin position="59"/>
        <end position="182"/>
    </location>
</feature>
<sequence>MSKQGKAVTMNQLKEAKKELTRFMMKYKFALDEMTTKIEILEEEFRYIHEYNPIENISSRLKTPESLLLKVQRKQLPININEIKKHIMDIAGVRINCSFQKDIFLLKEMIESQDDLKVIEVKDYITKPKPNGYRSMHIIVEVPVYLSNCRECIPVEIQIRTVAMDFWASLEHKIFYKFEKEVPSEMTTELKKVADTAAELDQQMEALHNESLKYTTEADESQLFGSLRFDQERLQLPNELLNSLSALQEKKNS</sequence>
<evidence type="ECO:0000256" key="1">
    <source>
        <dbReference type="ARBA" id="ARBA00004976"/>
    </source>
</evidence>
<dbReference type="GO" id="GO:0016301">
    <property type="term" value="F:kinase activity"/>
    <property type="evidence" value="ECO:0007669"/>
    <property type="project" value="UniProtKB-KW"/>
</dbReference>
<keyword evidence="5" id="KW-1185">Reference proteome</keyword>
<dbReference type="PATRIC" id="fig|1246626.3.peg.3461"/>
<protein>
    <submittedName>
        <fullName evidence="4">GTP pyrophosphokinase ywa</fullName>
    </submittedName>
</protein>
<dbReference type="RefSeq" id="WP_038483596.1">
    <property type="nucleotide sequence ID" value="NZ_CP003923.1"/>
</dbReference>
<proteinExistence type="predicted"/>
<dbReference type="eggNOG" id="COG2357">
    <property type="taxonomic scope" value="Bacteria"/>
</dbReference>
<dbReference type="EMBL" id="CP003923">
    <property type="protein sequence ID" value="AIC96020.1"/>
    <property type="molecule type" value="Genomic_DNA"/>
</dbReference>
<dbReference type="Gene3D" id="1.10.287.860">
    <property type="entry name" value="Nucleotidyltransferase"/>
    <property type="match status" value="1"/>
</dbReference>
<dbReference type="Proteomes" id="UP000027142">
    <property type="component" value="Chromosome"/>
</dbReference>
<reference evidence="4 5" key="1">
    <citation type="journal article" date="2014" name="Gene">
        <title>A comparative genomic analysis of the alkalitolerant soil bacterium Bacillus lehensis G1.</title>
        <authorList>
            <person name="Noor Y.M."/>
            <person name="Samsulrizal N.H."/>
            <person name="Jema'on N.A."/>
            <person name="Low K.O."/>
            <person name="Ramli A.N."/>
            <person name="Alias N.I."/>
            <person name="Damis S.I."/>
            <person name="Fuzi S.F."/>
            <person name="Isa M.N."/>
            <person name="Murad A.M."/>
            <person name="Raih M.F."/>
            <person name="Bakar F.D."/>
            <person name="Najimudin N."/>
            <person name="Mahadi N.M."/>
            <person name="Illias R.M."/>
        </authorList>
    </citation>
    <scope>NUCLEOTIDE SEQUENCE [LARGE SCALE GENOMIC DNA]</scope>
    <source>
        <strain evidence="4 5">G1</strain>
    </source>
</reference>
<dbReference type="UniPathway" id="UPA00908">
    <property type="reaction ID" value="UER00884"/>
</dbReference>
<keyword evidence="2" id="KW-0175">Coiled coil</keyword>
<dbReference type="OrthoDB" id="9789634at2"/>
<dbReference type="SUPFAM" id="SSF81301">
    <property type="entry name" value="Nucleotidyltransferase"/>
    <property type="match status" value="1"/>
</dbReference>